<accession>A0AA39CRD9</accession>
<evidence type="ECO:0000313" key="1">
    <source>
        <dbReference type="EMBL" id="KAJ9621139.1"/>
    </source>
</evidence>
<gene>
    <name evidence="1" type="ORF">H2204_011966</name>
</gene>
<sequence length="115" mass="12044">MVRENIGFVQFCASDNSHLSVPGAGKPIRVADLPARPQKLAPEMAAQGTTSRAYLDCHFHCAELAGRAGRAPSLQGRAATCSRRGNAVGSAGLVGGSVTTQLLKLFPDLAKRRVS</sequence>
<organism evidence="1 2">
    <name type="scientific">Knufia peltigerae</name>
    <dbReference type="NCBI Taxonomy" id="1002370"/>
    <lineage>
        <taxon>Eukaryota</taxon>
        <taxon>Fungi</taxon>
        <taxon>Dikarya</taxon>
        <taxon>Ascomycota</taxon>
        <taxon>Pezizomycotina</taxon>
        <taxon>Eurotiomycetes</taxon>
        <taxon>Chaetothyriomycetidae</taxon>
        <taxon>Chaetothyriales</taxon>
        <taxon>Trichomeriaceae</taxon>
        <taxon>Knufia</taxon>
    </lineage>
</organism>
<comment type="caution">
    <text evidence="1">The sequence shown here is derived from an EMBL/GenBank/DDBJ whole genome shotgun (WGS) entry which is preliminary data.</text>
</comment>
<proteinExistence type="predicted"/>
<dbReference type="AlphaFoldDB" id="A0AA39CRD9"/>
<name>A0AA39CRD9_9EURO</name>
<keyword evidence="2" id="KW-1185">Reference proteome</keyword>
<reference evidence="1" key="1">
    <citation type="submission" date="2022-10" db="EMBL/GenBank/DDBJ databases">
        <title>Culturing micro-colonial fungi from biological soil crusts in the Mojave desert and describing Neophaeococcomyces mojavensis, and introducing the new genera and species Taxawa tesnikishii.</title>
        <authorList>
            <person name="Kurbessoian T."/>
            <person name="Stajich J.E."/>
        </authorList>
    </citation>
    <scope>NUCLEOTIDE SEQUENCE</scope>
    <source>
        <strain evidence="1">TK_35</strain>
    </source>
</reference>
<dbReference type="Proteomes" id="UP001172681">
    <property type="component" value="Unassembled WGS sequence"/>
</dbReference>
<evidence type="ECO:0000313" key="2">
    <source>
        <dbReference type="Proteomes" id="UP001172681"/>
    </source>
</evidence>
<dbReference type="EMBL" id="JAPDRN010000116">
    <property type="protein sequence ID" value="KAJ9621139.1"/>
    <property type="molecule type" value="Genomic_DNA"/>
</dbReference>
<protein>
    <submittedName>
        <fullName evidence="1">Uncharacterized protein</fullName>
    </submittedName>
</protein>